<name>A0A382UI77_9ZZZZ</name>
<evidence type="ECO:0000313" key="2">
    <source>
        <dbReference type="EMBL" id="SVD33986.1"/>
    </source>
</evidence>
<keyword evidence="1" id="KW-0472">Membrane</keyword>
<dbReference type="EMBL" id="UINC01144461">
    <property type="protein sequence ID" value="SVD33986.1"/>
    <property type="molecule type" value="Genomic_DNA"/>
</dbReference>
<accession>A0A382UI77</accession>
<protein>
    <recommendedName>
        <fullName evidence="3">NADH-Ubiquinone oxidoreductase (complex I) chain 5 N-terminal domain-containing protein</fullName>
    </recommendedName>
</protein>
<evidence type="ECO:0000256" key="1">
    <source>
        <dbReference type="SAM" id="Phobius"/>
    </source>
</evidence>
<organism evidence="2">
    <name type="scientific">marine metagenome</name>
    <dbReference type="NCBI Taxonomy" id="408172"/>
    <lineage>
        <taxon>unclassified sequences</taxon>
        <taxon>metagenomes</taxon>
        <taxon>ecological metagenomes</taxon>
    </lineage>
</organism>
<reference evidence="2" key="1">
    <citation type="submission" date="2018-05" db="EMBL/GenBank/DDBJ databases">
        <authorList>
            <person name="Lanie J.A."/>
            <person name="Ng W.-L."/>
            <person name="Kazmierczak K.M."/>
            <person name="Andrzejewski T.M."/>
            <person name="Davidsen T.M."/>
            <person name="Wayne K.J."/>
            <person name="Tettelin H."/>
            <person name="Glass J.I."/>
            <person name="Rusch D."/>
            <person name="Podicherti R."/>
            <person name="Tsui H.-C.T."/>
            <person name="Winkler M.E."/>
        </authorList>
    </citation>
    <scope>NUCLEOTIDE SEQUENCE</scope>
</reference>
<keyword evidence="1" id="KW-0812">Transmembrane</keyword>
<dbReference type="AlphaFoldDB" id="A0A382UI77"/>
<feature type="transmembrane region" description="Helical" evidence="1">
    <location>
        <begin position="34"/>
        <end position="55"/>
    </location>
</feature>
<sequence length="93" mass="9924">MTFYDLYLISPQLTVAGAGILVILLDLVFQRKGFLPYAAFAGLLVAVALLLVQSIDLADATDLVTGGDSRAAGVLAGRLSVDRFSLFFNFLVL</sequence>
<keyword evidence="1" id="KW-1133">Transmembrane helix</keyword>
<gene>
    <name evidence="2" type="ORF">METZ01_LOCUS386840</name>
</gene>
<proteinExistence type="predicted"/>
<feature type="non-terminal residue" evidence="2">
    <location>
        <position position="93"/>
    </location>
</feature>
<evidence type="ECO:0008006" key="3">
    <source>
        <dbReference type="Google" id="ProtNLM"/>
    </source>
</evidence>
<feature type="transmembrane region" description="Helical" evidence="1">
    <location>
        <begin position="6"/>
        <end position="27"/>
    </location>
</feature>